<dbReference type="InterPro" id="IPR017482">
    <property type="entry name" value="Lambda-type_endonuclease"/>
</dbReference>
<comment type="caution">
    <text evidence="3">The sequence shown here is derived from an EMBL/GenBank/DDBJ whole genome shotgun (WGS) entry which is preliminary data.</text>
</comment>
<dbReference type="SUPFAM" id="SSF52980">
    <property type="entry name" value="Restriction endonuclease-like"/>
    <property type="match status" value="1"/>
</dbReference>
<evidence type="ECO:0000256" key="1">
    <source>
        <dbReference type="SAM" id="MobiDB-lite"/>
    </source>
</evidence>
<dbReference type="InterPro" id="IPR019080">
    <property type="entry name" value="YqaJ_viral_recombinase"/>
</dbReference>
<dbReference type="InterPro" id="IPR016889">
    <property type="entry name" value="UCP028503"/>
</dbReference>
<organism evidence="3 4">
    <name type="scientific">Xylella fastidiosa subsp. multiplex</name>
    <dbReference type="NCBI Taxonomy" id="644357"/>
    <lineage>
        <taxon>Bacteria</taxon>
        <taxon>Pseudomonadati</taxon>
        <taxon>Pseudomonadota</taxon>
        <taxon>Gammaproteobacteria</taxon>
        <taxon>Lysobacterales</taxon>
        <taxon>Lysobacteraceae</taxon>
        <taxon>Xylella</taxon>
    </lineage>
</organism>
<accession>A0AAW6HRC0</accession>
<proteinExistence type="predicted"/>
<feature type="domain" description="YqaJ viral recombinase" evidence="2">
    <location>
        <begin position="12"/>
        <end position="148"/>
    </location>
</feature>
<gene>
    <name evidence="3" type="ORF">LOK82_01430</name>
</gene>
<dbReference type="AlphaFoldDB" id="A0AAW6HRC0"/>
<dbReference type="Pfam" id="PF09588">
    <property type="entry name" value="YqaJ"/>
    <property type="match status" value="1"/>
</dbReference>
<evidence type="ECO:0000313" key="3">
    <source>
        <dbReference type="EMBL" id="MDC6407411.1"/>
    </source>
</evidence>
<name>A0AAW6HRC0_XYLFS</name>
<dbReference type="InterPro" id="IPR011335">
    <property type="entry name" value="Restrct_endonuc-II-like"/>
</dbReference>
<reference evidence="3" key="2">
    <citation type="journal article" date="2023" name="Commun. Biol.">
        <title>Suspicions of two bridgehead invasions of Xylella fastidiosa subsp. multiplex in France.</title>
        <authorList>
            <person name="Dupas E."/>
            <person name="Durand K."/>
            <person name="Rieux A."/>
            <person name="Briand M."/>
            <person name="Pruvost O."/>
            <person name="Cunty A."/>
            <person name="Denance N."/>
            <person name="Donnadieu C."/>
            <person name="Legendre B."/>
            <person name="Lopez-Roques C."/>
            <person name="Cesbron S."/>
            <person name="Ravigne V."/>
            <person name="Jacques M.A."/>
        </authorList>
    </citation>
    <scope>NUCLEOTIDE SEQUENCE</scope>
    <source>
        <strain evidence="3">CFBP8070</strain>
    </source>
</reference>
<dbReference type="NCBIfam" id="TIGR03033">
    <property type="entry name" value="phage_rel_nuc"/>
    <property type="match status" value="1"/>
</dbReference>
<dbReference type="PIRSF" id="PIRSF028503">
    <property type="entry name" value="UCP028503"/>
    <property type="match status" value="1"/>
</dbReference>
<protein>
    <submittedName>
        <fullName evidence="3">YqaJ viral recombinase family protein</fullName>
    </submittedName>
</protein>
<feature type="region of interest" description="Disordered" evidence="1">
    <location>
        <begin position="440"/>
        <end position="477"/>
    </location>
</feature>
<evidence type="ECO:0000313" key="4">
    <source>
        <dbReference type="Proteomes" id="UP001220702"/>
    </source>
</evidence>
<reference evidence="3" key="1">
    <citation type="submission" date="2021-11" db="EMBL/GenBank/DDBJ databases">
        <authorList>
            <person name="Denance N."/>
            <person name="Briand M."/>
            <person name="Dupas E."/>
            <person name="Durand K."/>
            <person name="Legendre B."/>
            <person name="Cunty A."/>
            <person name="Donnadieu C."/>
            <person name="Lopez Roques C."/>
            <person name="Cesbron S."/>
            <person name="Jacques M.A."/>
        </authorList>
    </citation>
    <scope>NUCLEOTIDE SEQUENCE</scope>
    <source>
        <strain evidence="3">CFBP8070</strain>
    </source>
</reference>
<dbReference type="RefSeq" id="WP_154415244.1">
    <property type="nucleotide sequence ID" value="NZ_CP136975.1"/>
</dbReference>
<sequence length="551" mass="61040">MNIIELTQGTPQWHTHRAQYLNASDAPAMMGCSPYKSRAELIRERTTGITPDYDQATLQRFAEGHRVEELARPLAERIIGDDLYPCVGVDDMYSASFDGLTLLEDTVWEHKQLNDTIRAAMTDGSTGQDLPLHYQIQMEHQCMVSGAQRVLFMASAWNGEQLIEERHCWYTPTPELRNRIINGWQQLQADIAAYQPEPPPPPPAALGRSPEQLPALHIAVTGTVTTSNLPHFKACALAVLHSINRDLRTDEDFANAEQTVKWCKGVETRLDATKQQVLGQTADIDAVFRTLDEIAEETRRVRLELDRLVKTEKDHRRTEIVHTGLKTLRDYYASLNARLEEYALPIPADLPAKIGDTIKGKKSMISMQEAVSAAVAHEKINITAHVERVRANITVMEACDAAYRSLFPDRVSLCISKTPDDLRNLILARIADHQQQEQARIQAQRERQNTVEATPLPTPPTAHCSTESTATTATTATTPASTGHLLKLGDINALIAPLSINADGLASLGFVPVSTERATKWYAAAEFPAICHTLKQVLSDASSRTAIKQAA</sequence>
<dbReference type="EMBL" id="JAJKGN010000001">
    <property type="protein sequence ID" value="MDC6407411.1"/>
    <property type="molecule type" value="Genomic_DNA"/>
</dbReference>
<feature type="compositionally biased region" description="Low complexity" evidence="1">
    <location>
        <begin position="461"/>
        <end position="477"/>
    </location>
</feature>
<dbReference type="Proteomes" id="UP001220702">
    <property type="component" value="Unassembled WGS sequence"/>
</dbReference>
<dbReference type="Gene3D" id="3.90.320.10">
    <property type="match status" value="1"/>
</dbReference>
<dbReference type="InterPro" id="IPR011604">
    <property type="entry name" value="PDDEXK-like_dom_sf"/>
</dbReference>
<evidence type="ECO:0000259" key="2">
    <source>
        <dbReference type="Pfam" id="PF09588"/>
    </source>
</evidence>